<keyword evidence="1" id="KW-1133">Transmembrane helix</keyword>
<dbReference type="CDD" id="cd06661">
    <property type="entry name" value="GGCT_like"/>
    <property type="match status" value="1"/>
</dbReference>
<feature type="transmembrane region" description="Helical" evidence="1">
    <location>
        <begin position="178"/>
        <end position="197"/>
    </location>
</feature>
<reference evidence="3 4" key="1">
    <citation type="submission" date="2022-10" db="EMBL/GenBank/DDBJ databases">
        <title>Luteolibacter flavescens strain MCCC 1K03193, whole genome shotgun sequencing project.</title>
        <authorList>
            <person name="Zhao G."/>
            <person name="Shen L."/>
        </authorList>
    </citation>
    <scope>NUCLEOTIDE SEQUENCE [LARGE SCALE GENOMIC DNA]</scope>
    <source>
        <strain evidence="3 4">MCCC 1K03193</strain>
    </source>
</reference>
<evidence type="ECO:0000259" key="2">
    <source>
        <dbReference type="Pfam" id="PF06094"/>
    </source>
</evidence>
<dbReference type="Pfam" id="PF06094">
    <property type="entry name" value="GGACT"/>
    <property type="match status" value="1"/>
</dbReference>
<organism evidence="3 4">
    <name type="scientific">Luteolibacter flavescens</name>
    <dbReference type="NCBI Taxonomy" id="1859460"/>
    <lineage>
        <taxon>Bacteria</taxon>
        <taxon>Pseudomonadati</taxon>
        <taxon>Verrucomicrobiota</taxon>
        <taxon>Verrucomicrobiia</taxon>
        <taxon>Verrucomicrobiales</taxon>
        <taxon>Verrucomicrobiaceae</taxon>
        <taxon>Luteolibacter</taxon>
    </lineage>
</organism>
<feature type="domain" description="Gamma-glutamylcyclotransferase AIG2-like" evidence="2">
    <location>
        <begin position="9"/>
        <end position="124"/>
    </location>
</feature>
<comment type="caution">
    <text evidence="3">The sequence shown here is derived from an EMBL/GenBank/DDBJ whole genome shotgun (WGS) entry which is preliminary data.</text>
</comment>
<dbReference type="InterPro" id="IPR013024">
    <property type="entry name" value="GGCT-like"/>
</dbReference>
<sequence length="233" mass="25152">MSGEAGELVFVYGTLRRGGSEAFRMEGAEFIAEGRVSGLLYKMPEGPGLVLGGTGESSVIGELYRVTAGHLWMLDETAGSPDGVRSCRSRVVVQSLDRDDSWNAWTWEWPGQTDPGAHIDSGDWFDVEHRDRFERRPSVPWFTWIGFFCLVSCVVCLALTLSVYQVTGPWGRLMENGLTVGAALSPFAAVTSLWLAARRGENGIASGCLFVSSAVACVVVLVLVAVSLWAALG</sequence>
<dbReference type="RefSeq" id="WP_264503794.1">
    <property type="nucleotide sequence ID" value="NZ_JAPDDS010000025.1"/>
</dbReference>
<dbReference type="InterPro" id="IPR036568">
    <property type="entry name" value="GGCT-like_sf"/>
</dbReference>
<evidence type="ECO:0000313" key="3">
    <source>
        <dbReference type="EMBL" id="MCW1887838.1"/>
    </source>
</evidence>
<dbReference type="Gene3D" id="3.10.490.10">
    <property type="entry name" value="Gamma-glutamyl cyclotransferase-like"/>
    <property type="match status" value="1"/>
</dbReference>
<dbReference type="Proteomes" id="UP001207930">
    <property type="component" value="Unassembled WGS sequence"/>
</dbReference>
<evidence type="ECO:0000313" key="4">
    <source>
        <dbReference type="Proteomes" id="UP001207930"/>
    </source>
</evidence>
<keyword evidence="1" id="KW-0472">Membrane</keyword>
<dbReference type="EMBL" id="JAPDDS010000025">
    <property type="protein sequence ID" value="MCW1887838.1"/>
    <property type="molecule type" value="Genomic_DNA"/>
</dbReference>
<keyword evidence="4" id="KW-1185">Reference proteome</keyword>
<dbReference type="InterPro" id="IPR009288">
    <property type="entry name" value="AIG2-like_dom"/>
</dbReference>
<feature type="transmembrane region" description="Helical" evidence="1">
    <location>
        <begin position="141"/>
        <end position="166"/>
    </location>
</feature>
<dbReference type="SUPFAM" id="SSF110857">
    <property type="entry name" value="Gamma-glutamyl cyclotransferase-like"/>
    <property type="match status" value="1"/>
</dbReference>
<keyword evidence="1" id="KW-0812">Transmembrane</keyword>
<feature type="transmembrane region" description="Helical" evidence="1">
    <location>
        <begin position="209"/>
        <end position="232"/>
    </location>
</feature>
<proteinExistence type="predicted"/>
<evidence type="ECO:0000256" key="1">
    <source>
        <dbReference type="SAM" id="Phobius"/>
    </source>
</evidence>
<protein>
    <submittedName>
        <fullName evidence="3">Gamma-glutamylcyclotransferase</fullName>
    </submittedName>
</protein>
<gene>
    <name evidence="3" type="ORF">OKA04_24075</name>
</gene>
<accession>A0ABT3FW81</accession>
<name>A0ABT3FW81_9BACT</name>